<evidence type="ECO:0000256" key="1">
    <source>
        <dbReference type="SAM" id="Phobius"/>
    </source>
</evidence>
<feature type="transmembrane region" description="Helical" evidence="1">
    <location>
        <begin position="213"/>
        <end position="235"/>
    </location>
</feature>
<dbReference type="GO" id="GO:0005886">
    <property type="term" value="C:plasma membrane"/>
    <property type="evidence" value="ECO:0007669"/>
    <property type="project" value="UniProtKB-SubCell"/>
</dbReference>
<dbReference type="AlphaFoldDB" id="A0A1S2LL89"/>
<feature type="transmembrane region" description="Helical" evidence="1">
    <location>
        <begin position="12"/>
        <end position="31"/>
    </location>
</feature>
<comment type="caution">
    <text evidence="2">The sequence shown here is derived from an EMBL/GenBank/DDBJ whole genome shotgun (WGS) entry which is preliminary data.</text>
</comment>
<feature type="transmembrane region" description="Helical" evidence="1">
    <location>
        <begin position="247"/>
        <end position="267"/>
    </location>
</feature>
<name>A0A1S2LL89_9BACI</name>
<evidence type="ECO:0000313" key="3">
    <source>
        <dbReference type="Proteomes" id="UP000180098"/>
    </source>
</evidence>
<dbReference type="EMBL" id="MLQQ01000018">
    <property type="protein sequence ID" value="OIJ12980.1"/>
    <property type="molecule type" value="Genomic_DNA"/>
</dbReference>
<keyword evidence="1" id="KW-0472">Membrane</keyword>
<dbReference type="OrthoDB" id="8613028at2"/>
<proteinExistence type="predicted"/>
<dbReference type="GO" id="GO:0140359">
    <property type="term" value="F:ABC-type transporter activity"/>
    <property type="evidence" value="ECO:0007669"/>
    <property type="project" value="InterPro"/>
</dbReference>
<organism evidence="2 3">
    <name type="scientific">Anaerobacillus arseniciselenatis</name>
    <dbReference type="NCBI Taxonomy" id="85682"/>
    <lineage>
        <taxon>Bacteria</taxon>
        <taxon>Bacillati</taxon>
        <taxon>Bacillota</taxon>
        <taxon>Bacilli</taxon>
        <taxon>Bacillales</taxon>
        <taxon>Bacillaceae</taxon>
        <taxon>Anaerobacillus</taxon>
    </lineage>
</organism>
<dbReference type="Pfam" id="PF12679">
    <property type="entry name" value="ABC2_membrane_2"/>
    <property type="match status" value="1"/>
</dbReference>
<feature type="transmembrane region" description="Helical" evidence="1">
    <location>
        <begin position="122"/>
        <end position="144"/>
    </location>
</feature>
<reference evidence="2 3" key="1">
    <citation type="submission" date="2016-10" db="EMBL/GenBank/DDBJ databases">
        <title>Draft genome sequences of four alkaliphilic bacteria belonging to the Anaerobacillus genus.</title>
        <authorList>
            <person name="Bassil N.M."/>
            <person name="Lloyd J.R."/>
        </authorList>
    </citation>
    <scope>NUCLEOTIDE SEQUENCE [LARGE SCALE GENOMIC DNA]</scope>
    <source>
        <strain evidence="2 3">DSM 15340</strain>
    </source>
</reference>
<dbReference type="Proteomes" id="UP000180098">
    <property type="component" value="Unassembled WGS sequence"/>
</dbReference>
<gene>
    <name evidence="2" type="ORF">BKP35_09340</name>
</gene>
<feature type="transmembrane region" description="Helical" evidence="1">
    <location>
        <begin position="165"/>
        <end position="193"/>
    </location>
</feature>
<sequence length="326" mass="36986">MKIYRRPGTWVMYGLLILMLLIVGMFTKFLLDDPSGQVTGADNNGQIQVTMEEEFVSNDDWHQAVHSRNIQLQMMIDDPNIPSAVKDRYSQEIIINEYRLEHDIPPVETKSYWGYMTSTVNLISLITMFTIIVAAGIVAGEFSWGTIKLLLIRPVSRAKILLSKYIATFVFALSMLLALFLFSFAIGGLFFGFSAITQPHLVFTNGEVIERNMFTHLFMLYGLSSVELLMMATFAFMISTVFRSSSLAIGLALFLMFTGTQLVHVLSQYEWVKYILFANTYLAQYIEGTPIVEGMTMTFSLVMLAIYFVAFNALSWIIFQKRDVAA</sequence>
<evidence type="ECO:0000313" key="2">
    <source>
        <dbReference type="EMBL" id="OIJ12980.1"/>
    </source>
</evidence>
<feature type="transmembrane region" description="Helical" evidence="1">
    <location>
        <begin position="299"/>
        <end position="319"/>
    </location>
</feature>
<protein>
    <recommendedName>
        <fullName evidence="4">ABC transporter permease</fullName>
    </recommendedName>
</protein>
<dbReference type="PANTHER" id="PTHR37305">
    <property type="entry name" value="INTEGRAL MEMBRANE PROTEIN-RELATED"/>
    <property type="match status" value="1"/>
</dbReference>
<keyword evidence="1" id="KW-0812">Transmembrane</keyword>
<dbReference type="PANTHER" id="PTHR37305:SF1">
    <property type="entry name" value="MEMBRANE PROTEIN"/>
    <property type="match status" value="1"/>
</dbReference>
<accession>A0A1S2LL89</accession>
<keyword evidence="1" id="KW-1133">Transmembrane helix</keyword>
<keyword evidence="3" id="KW-1185">Reference proteome</keyword>
<evidence type="ECO:0008006" key="4">
    <source>
        <dbReference type="Google" id="ProtNLM"/>
    </source>
</evidence>